<dbReference type="GO" id="GO:0004129">
    <property type="term" value="F:cytochrome-c oxidase activity"/>
    <property type="evidence" value="ECO:0007669"/>
    <property type="project" value="InterPro"/>
</dbReference>
<proteinExistence type="predicted"/>
<dbReference type="EC" id="1.7.2.4" evidence="5"/>
<dbReference type="AlphaFoldDB" id="A0A380MPF4"/>
<dbReference type="Proteomes" id="UP000254601">
    <property type="component" value="Unassembled WGS sequence"/>
</dbReference>
<keyword evidence="3" id="KW-0186">Copper</keyword>
<feature type="domain" description="Cytochrome oxidase subunit II copper A binding" evidence="4">
    <location>
        <begin position="1"/>
        <end position="75"/>
    </location>
</feature>
<organism evidence="5 6">
    <name type="scientific">Suttonella ornithocola</name>
    <dbReference type="NCBI Taxonomy" id="279832"/>
    <lineage>
        <taxon>Bacteria</taxon>
        <taxon>Pseudomonadati</taxon>
        <taxon>Pseudomonadota</taxon>
        <taxon>Gammaproteobacteria</taxon>
        <taxon>Cardiobacteriales</taxon>
        <taxon>Cardiobacteriaceae</taxon>
        <taxon>Suttonella</taxon>
    </lineage>
</organism>
<sequence>MIALYVTNKELIEDLTHGFTLEGHGIAMEIGPQATSSVTFTADRPGVYWYYCQWFCHALHMEMSGRMFVKPTAQA</sequence>
<name>A0A380MPF4_9GAMM</name>
<dbReference type="PROSITE" id="PS50857">
    <property type="entry name" value="COX2_CUA"/>
    <property type="match status" value="1"/>
</dbReference>
<dbReference type="InterPro" id="IPR002429">
    <property type="entry name" value="CcO_II-like_C"/>
</dbReference>
<evidence type="ECO:0000256" key="2">
    <source>
        <dbReference type="ARBA" id="ARBA00022723"/>
    </source>
</evidence>
<evidence type="ECO:0000256" key="1">
    <source>
        <dbReference type="ARBA" id="ARBA00004196"/>
    </source>
</evidence>
<keyword evidence="6" id="KW-1185">Reference proteome</keyword>
<dbReference type="Gene3D" id="2.60.40.420">
    <property type="entry name" value="Cupredoxins - blue copper proteins"/>
    <property type="match status" value="1"/>
</dbReference>
<comment type="subcellular location">
    <subcellularLocation>
        <location evidence="1">Cell envelope</location>
    </subcellularLocation>
</comment>
<dbReference type="InterPro" id="IPR008972">
    <property type="entry name" value="Cupredoxin"/>
</dbReference>
<evidence type="ECO:0000313" key="6">
    <source>
        <dbReference type="Proteomes" id="UP000254601"/>
    </source>
</evidence>
<dbReference type="GO" id="GO:0050304">
    <property type="term" value="F:nitrous-oxide reductase activity"/>
    <property type="evidence" value="ECO:0007669"/>
    <property type="project" value="UniProtKB-EC"/>
</dbReference>
<keyword evidence="2" id="KW-0479">Metal-binding</keyword>
<dbReference type="InterPro" id="IPR051403">
    <property type="entry name" value="NosZ/Cyto_c_oxidase_sub2"/>
</dbReference>
<evidence type="ECO:0000259" key="4">
    <source>
        <dbReference type="PROSITE" id="PS50857"/>
    </source>
</evidence>
<evidence type="ECO:0000256" key="3">
    <source>
        <dbReference type="ARBA" id="ARBA00023008"/>
    </source>
</evidence>
<evidence type="ECO:0000313" key="5">
    <source>
        <dbReference type="EMBL" id="SUO94485.1"/>
    </source>
</evidence>
<accession>A0A380MPF4</accession>
<protein>
    <submittedName>
        <fullName evidence="5">Nitrous-oxide reductase</fullName>
        <ecNumber evidence="5">1.7.2.4</ecNumber>
    </submittedName>
</protein>
<reference evidence="5 6" key="1">
    <citation type="submission" date="2018-06" db="EMBL/GenBank/DDBJ databases">
        <authorList>
            <consortium name="Pathogen Informatics"/>
            <person name="Doyle S."/>
        </authorList>
    </citation>
    <scope>NUCLEOTIDE SEQUENCE [LARGE SCALE GENOMIC DNA]</scope>
    <source>
        <strain evidence="5 6">NCTC13337</strain>
    </source>
</reference>
<gene>
    <name evidence="5" type="primary">nosZ_2</name>
    <name evidence="5" type="ORF">NCTC13337_00764</name>
</gene>
<dbReference type="PANTHER" id="PTHR42838:SF2">
    <property type="entry name" value="NITROUS-OXIDE REDUCTASE"/>
    <property type="match status" value="1"/>
</dbReference>
<dbReference type="PANTHER" id="PTHR42838">
    <property type="entry name" value="CYTOCHROME C OXIDASE SUBUNIT II"/>
    <property type="match status" value="1"/>
</dbReference>
<dbReference type="GO" id="GO:0030313">
    <property type="term" value="C:cell envelope"/>
    <property type="evidence" value="ECO:0007669"/>
    <property type="project" value="UniProtKB-SubCell"/>
</dbReference>
<dbReference type="GO" id="GO:0005507">
    <property type="term" value="F:copper ion binding"/>
    <property type="evidence" value="ECO:0007669"/>
    <property type="project" value="InterPro"/>
</dbReference>
<dbReference type="EMBL" id="UHIC01000001">
    <property type="protein sequence ID" value="SUO94485.1"/>
    <property type="molecule type" value="Genomic_DNA"/>
</dbReference>
<keyword evidence="5" id="KW-0560">Oxidoreductase</keyword>
<dbReference type="GO" id="GO:0016020">
    <property type="term" value="C:membrane"/>
    <property type="evidence" value="ECO:0007669"/>
    <property type="project" value="InterPro"/>
</dbReference>
<dbReference type="SUPFAM" id="SSF49503">
    <property type="entry name" value="Cupredoxins"/>
    <property type="match status" value="1"/>
</dbReference>
<dbReference type="Pfam" id="PF00116">
    <property type="entry name" value="COX2"/>
    <property type="match status" value="1"/>
</dbReference>